<dbReference type="PROSITE" id="PS50090">
    <property type="entry name" value="MYB_LIKE"/>
    <property type="match status" value="2"/>
</dbReference>
<feature type="compositionally biased region" description="Low complexity" evidence="1">
    <location>
        <begin position="194"/>
        <end position="215"/>
    </location>
</feature>
<organism evidence="3 4">
    <name type="scientific">Lunasporangiospora selenospora</name>
    <dbReference type="NCBI Taxonomy" id="979761"/>
    <lineage>
        <taxon>Eukaryota</taxon>
        <taxon>Fungi</taxon>
        <taxon>Fungi incertae sedis</taxon>
        <taxon>Mucoromycota</taxon>
        <taxon>Mortierellomycotina</taxon>
        <taxon>Mortierellomycetes</taxon>
        <taxon>Mortierellales</taxon>
        <taxon>Mortierellaceae</taxon>
        <taxon>Lunasporangiospora</taxon>
    </lineage>
</organism>
<feature type="compositionally biased region" description="Low complexity" evidence="1">
    <location>
        <begin position="523"/>
        <end position="532"/>
    </location>
</feature>
<name>A0A9P6KAD2_9FUNG</name>
<feature type="compositionally biased region" description="Low complexity" evidence="1">
    <location>
        <begin position="25"/>
        <end position="50"/>
    </location>
</feature>
<feature type="compositionally biased region" description="Polar residues" evidence="1">
    <location>
        <begin position="269"/>
        <end position="285"/>
    </location>
</feature>
<feature type="compositionally biased region" description="Basic and acidic residues" evidence="1">
    <location>
        <begin position="149"/>
        <end position="158"/>
    </location>
</feature>
<comment type="caution">
    <text evidence="3">The sequence shown here is derived from an EMBL/GenBank/DDBJ whole genome shotgun (WGS) entry which is preliminary data.</text>
</comment>
<feature type="compositionally biased region" description="Acidic residues" evidence="1">
    <location>
        <begin position="126"/>
        <end position="148"/>
    </location>
</feature>
<feature type="domain" description="Myb-like" evidence="2">
    <location>
        <begin position="385"/>
        <end position="441"/>
    </location>
</feature>
<evidence type="ECO:0000313" key="4">
    <source>
        <dbReference type="Proteomes" id="UP000780801"/>
    </source>
</evidence>
<dbReference type="SUPFAM" id="SSF46689">
    <property type="entry name" value="Homeodomain-like"/>
    <property type="match status" value="1"/>
</dbReference>
<sequence>TMSESPAAVERTPSYNTGRPKKRTSSTASSPSHTPSAWSSSQLSTSLPSSFDPARPERPIKAFRTLSSPRLQTMQPWSSHEREALYVAVQRMNLFGRWDQVQARMGLERSPDEIAREYMRLYGELHDDDFEDDDDHDEYEYEDEEDDEGWHLSRQEMEDRSEDENESNARALASGGGGGSGSGGGGGGGGSGSGRLATPALTAASSTASLSARSSQETFSGPLFHRPSQPTPSEGSYHARPSTRPPHHPTSSSPSSSSPLQSFPYPSSKSPQGAPSQQFRYSPPQSAALPHGYSPSAGGPPSPRNLYHHPPAQPLNPSKDKPSSQHAYPSRRAGGMDDPLDEDCDEMRIDHVEPPPSRARPTATGNSGGNNKGETDVTRRRFDGKPTRTVRVWTMKQSEQLKRLIEDCFPDGYRINWVWVAAQMGNTFTRKQCKNKWEIMRRRAGTEEEIHLLRQGLREFGTSWSQIQEKYLPERSQGGISIMWNLLQEREAEQRRQQLDPSSAERPWPAAVPPRPSPRSPRARSASSSSVPTTISRTTGAGRGGSNKGVKERAGSGHMEANAQAHDYGSSMDTTMTTATTLMMTTSPPPTERIPGNVHRYSRENSEDEHLHSYPHHRQQHHSSPYHQQPQQQQPLPLSPNQQRPNPRGGSEYFSSSKVSSADM</sequence>
<feature type="region of interest" description="Disordered" evidence="1">
    <location>
        <begin position="126"/>
        <end position="379"/>
    </location>
</feature>
<dbReference type="OrthoDB" id="2443680at2759"/>
<feature type="compositionally biased region" description="Basic and acidic residues" evidence="1">
    <location>
        <begin position="601"/>
        <end position="612"/>
    </location>
</feature>
<feature type="compositionally biased region" description="Low complexity" evidence="1">
    <location>
        <begin position="249"/>
        <end position="268"/>
    </location>
</feature>
<dbReference type="InterPro" id="IPR009057">
    <property type="entry name" value="Homeodomain-like_sf"/>
</dbReference>
<feature type="region of interest" description="Disordered" evidence="1">
    <location>
        <begin position="1"/>
        <end position="78"/>
    </location>
</feature>
<feature type="region of interest" description="Disordered" evidence="1">
    <location>
        <begin position="492"/>
        <end position="664"/>
    </location>
</feature>
<protein>
    <recommendedName>
        <fullName evidence="2">Myb-like domain-containing protein</fullName>
    </recommendedName>
</protein>
<gene>
    <name evidence="3" type="ORF">BGW38_007426</name>
</gene>
<dbReference type="InterPro" id="IPR001005">
    <property type="entry name" value="SANT/Myb"/>
</dbReference>
<dbReference type="EMBL" id="JAABOA010004901">
    <property type="protein sequence ID" value="KAF9577392.1"/>
    <property type="molecule type" value="Genomic_DNA"/>
</dbReference>
<feature type="domain" description="Myb-like" evidence="2">
    <location>
        <begin position="76"/>
        <end position="122"/>
    </location>
</feature>
<evidence type="ECO:0000256" key="1">
    <source>
        <dbReference type="SAM" id="MobiDB-lite"/>
    </source>
</evidence>
<feature type="non-terminal residue" evidence="3">
    <location>
        <position position="664"/>
    </location>
</feature>
<feature type="non-terminal residue" evidence="3">
    <location>
        <position position="1"/>
    </location>
</feature>
<accession>A0A9P6KAD2</accession>
<evidence type="ECO:0000313" key="3">
    <source>
        <dbReference type="EMBL" id="KAF9577392.1"/>
    </source>
</evidence>
<reference evidence="3" key="1">
    <citation type="journal article" date="2020" name="Fungal Divers.">
        <title>Resolving the Mortierellaceae phylogeny through synthesis of multi-gene phylogenetics and phylogenomics.</title>
        <authorList>
            <person name="Vandepol N."/>
            <person name="Liber J."/>
            <person name="Desiro A."/>
            <person name="Na H."/>
            <person name="Kennedy M."/>
            <person name="Barry K."/>
            <person name="Grigoriev I.V."/>
            <person name="Miller A.N."/>
            <person name="O'Donnell K."/>
            <person name="Stajich J.E."/>
            <person name="Bonito G."/>
        </authorList>
    </citation>
    <scope>NUCLEOTIDE SEQUENCE</scope>
    <source>
        <strain evidence="3">KOD1015</strain>
    </source>
</reference>
<proteinExistence type="predicted"/>
<evidence type="ECO:0000259" key="2">
    <source>
        <dbReference type="PROSITE" id="PS50090"/>
    </source>
</evidence>
<dbReference type="Gene3D" id="1.10.10.60">
    <property type="entry name" value="Homeodomain-like"/>
    <property type="match status" value="1"/>
</dbReference>
<feature type="compositionally biased region" description="Polar residues" evidence="1">
    <location>
        <begin position="653"/>
        <end position="664"/>
    </location>
</feature>
<dbReference type="AlphaFoldDB" id="A0A9P6KAD2"/>
<feature type="compositionally biased region" description="Pro residues" evidence="1">
    <location>
        <begin position="510"/>
        <end position="519"/>
    </location>
</feature>
<dbReference type="Proteomes" id="UP000780801">
    <property type="component" value="Unassembled WGS sequence"/>
</dbReference>
<feature type="compositionally biased region" description="Low complexity" evidence="1">
    <location>
        <begin position="570"/>
        <end position="586"/>
    </location>
</feature>
<feature type="compositionally biased region" description="Gly residues" evidence="1">
    <location>
        <begin position="174"/>
        <end position="193"/>
    </location>
</feature>
<keyword evidence="4" id="KW-1185">Reference proteome</keyword>
<feature type="compositionally biased region" description="Low complexity" evidence="1">
    <location>
        <begin position="622"/>
        <end position="648"/>
    </location>
</feature>
<feature type="compositionally biased region" description="Polar residues" evidence="1">
    <location>
        <begin position="65"/>
        <end position="78"/>
    </location>
</feature>